<feature type="transmembrane region" description="Helical" evidence="8">
    <location>
        <begin position="213"/>
        <end position="231"/>
    </location>
</feature>
<name>A0A7U7GF95_9GAMM</name>
<feature type="transmembrane region" description="Helical" evidence="8">
    <location>
        <begin position="243"/>
        <end position="262"/>
    </location>
</feature>
<evidence type="ECO:0000256" key="8">
    <source>
        <dbReference type="SAM" id="Phobius"/>
    </source>
</evidence>
<keyword evidence="6 8" id="KW-1133">Transmembrane helix</keyword>
<dbReference type="Pfam" id="PF04138">
    <property type="entry name" value="GtrA_DPMS_TM"/>
    <property type="match status" value="1"/>
</dbReference>
<evidence type="ECO:0000256" key="3">
    <source>
        <dbReference type="ARBA" id="ARBA00022676"/>
    </source>
</evidence>
<evidence type="ECO:0000259" key="9">
    <source>
        <dbReference type="Pfam" id="PF04138"/>
    </source>
</evidence>
<organism evidence="11 12">
    <name type="scientific">Candidatus Contendobacter odensis Run_B_J11</name>
    <dbReference type="NCBI Taxonomy" id="1400861"/>
    <lineage>
        <taxon>Bacteria</taxon>
        <taxon>Pseudomonadati</taxon>
        <taxon>Pseudomonadota</taxon>
        <taxon>Gammaproteobacteria</taxon>
        <taxon>Candidatus Competibacteraceae</taxon>
        <taxon>Candidatus Contendibacter</taxon>
    </lineage>
</organism>
<feature type="transmembrane region" description="Helical" evidence="8">
    <location>
        <begin position="52"/>
        <end position="70"/>
    </location>
</feature>
<dbReference type="GO" id="GO:0016763">
    <property type="term" value="F:pentosyltransferase activity"/>
    <property type="evidence" value="ECO:0007669"/>
    <property type="project" value="TreeGrafter"/>
</dbReference>
<dbReference type="AlphaFoldDB" id="A0A7U7GF95"/>
<feature type="transmembrane region" description="Helical" evidence="8">
    <location>
        <begin position="82"/>
        <end position="107"/>
    </location>
</feature>
<evidence type="ECO:0000259" key="10">
    <source>
        <dbReference type="Pfam" id="PF13231"/>
    </source>
</evidence>
<keyword evidence="3" id="KW-0328">Glycosyltransferase</keyword>
<dbReference type="EMBL" id="CBTK010000298">
    <property type="protein sequence ID" value="CDH47320.1"/>
    <property type="molecule type" value="Genomic_DNA"/>
</dbReference>
<dbReference type="PANTHER" id="PTHR33908:SF11">
    <property type="entry name" value="MEMBRANE PROTEIN"/>
    <property type="match status" value="1"/>
</dbReference>
<feature type="transmembrane region" description="Helical" evidence="8">
    <location>
        <begin position="453"/>
        <end position="470"/>
    </location>
</feature>
<reference evidence="11 12" key="1">
    <citation type="journal article" date="2014" name="ISME J.">
        <title>Candidatus Competibacter-lineage genomes retrieved from metagenomes reveal functional metabolic diversity.</title>
        <authorList>
            <person name="McIlroy S.J."/>
            <person name="Albertsen M."/>
            <person name="Andresen E.K."/>
            <person name="Saunders A.M."/>
            <person name="Kristiansen R."/>
            <person name="Stokholm-Bjerregaard M."/>
            <person name="Nielsen K.L."/>
            <person name="Nielsen P.H."/>
        </authorList>
    </citation>
    <scope>NUCLEOTIDE SEQUENCE [LARGE SCALE GENOMIC DNA]</scope>
    <source>
        <strain evidence="11 12">Run_B_J11</strain>
    </source>
</reference>
<evidence type="ECO:0000256" key="4">
    <source>
        <dbReference type="ARBA" id="ARBA00022679"/>
    </source>
</evidence>
<feature type="transmembrane region" description="Helical" evidence="8">
    <location>
        <begin position="269"/>
        <end position="285"/>
    </location>
</feature>
<gene>
    <name evidence="11" type="ORF">BN874_80010</name>
</gene>
<keyword evidence="4" id="KW-0808">Transferase</keyword>
<dbReference type="GO" id="GO:0009103">
    <property type="term" value="P:lipopolysaccharide biosynthetic process"/>
    <property type="evidence" value="ECO:0007669"/>
    <property type="project" value="UniProtKB-ARBA"/>
</dbReference>
<evidence type="ECO:0008006" key="13">
    <source>
        <dbReference type="Google" id="ProtNLM"/>
    </source>
</evidence>
<keyword evidence="7 8" id="KW-0472">Membrane</keyword>
<feature type="transmembrane region" description="Helical" evidence="8">
    <location>
        <begin position="422"/>
        <end position="441"/>
    </location>
</feature>
<keyword evidence="2" id="KW-1003">Cell membrane</keyword>
<evidence type="ECO:0000313" key="12">
    <source>
        <dbReference type="Proteomes" id="UP000019184"/>
    </source>
</evidence>
<accession>A0A7U7GF95</accession>
<proteinExistence type="predicted"/>
<feature type="transmembrane region" description="Helical" evidence="8">
    <location>
        <begin position="333"/>
        <end position="354"/>
    </location>
</feature>
<keyword evidence="5 8" id="KW-0812">Transmembrane</keyword>
<feature type="transmembrane region" description="Helical" evidence="8">
    <location>
        <begin position="291"/>
        <end position="321"/>
    </location>
</feature>
<sequence>MTVLQQSANSPMNGAADRVRRAALGLLGFVVDLVVVNLLYSQDFSLSSAQLSGFLIAAGTGYFLSSTRLLKDSTTQKASDRLINFIITVLLILFLRGGILLTLIQFLNLSPQLALLISIAASSILNQIGHAYPVFSPGTIYFNSEIKWYYFSIGMVIYAVLLRFFYLGSLELFFEEAYYWNYAKHLDIGYLDHPPMVAWIIALFIKLMGDNEFAVRFGAFICWFITAYFSYQLTSEVSGKPRANQSIVLVAVLPAYFAVGLVMTPDAPLMACWAMAIYFFYQALIRERRRAWIGLGFAIGLGMLSKYTIILLGIAALLFMLMDRNSRKWLLRWEPYLAIVIALILFSPVIVWNAEHAWASFLFQGHDRAAGNFDFSLPEFVGGILLLITPTGILSVVAILLFKRSFLSGCDDSCRSMSRGYILLMTFALFPTTVFAALSLFRETKFHWTGPCWLAILPYLALVSIQHPHINTHPWLRWSQRAWPATLVICLLGYGAFLYYLVLGFPGVPYPQRLYLLGWQNFGHDIEALADQFERDTGEKPLVVGMDRNRIASGLAFYRTKAVQVSTELAKEPISHQPALQTASWHLFDGRGLMYERWFPVAEQNNKSLLLVSKDISNLTSDHVRSRTQQASEIGKIMIWKNGKSAGFYYYCLVKGYQNQPVNNSSSIIKMTD</sequence>
<feature type="domain" description="GtrA/DPMS transmembrane" evidence="9">
    <location>
        <begin position="23"/>
        <end position="135"/>
    </location>
</feature>
<evidence type="ECO:0000256" key="5">
    <source>
        <dbReference type="ARBA" id="ARBA00022692"/>
    </source>
</evidence>
<feature type="transmembrane region" description="Helical" evidence="8">
    <location>
        <begin position="482"/>
        <end position="502"/>
    </location>
</feature>
<dbReference type="InterPro" id="IPR038731">
    <property type="entry name" value="RgtA/B/C-like"/>
</dbReference>
<dbReference type="InterPro" id="IPR007267">
    <property type="entry name" value="GtrA_DPMS_TM"/>
</dbReference>
<feature type="transmembrane region" description="Helical" evidence="8">
    <location>
        <begin position="113"/>
        <end position="136"/>
    </location>
</feature>
<evidence type="ECO:0000256" key="7">
    <source>
        <dbReference type="ARBA" id="ARBA00023136"/>
    </source>
</evidence>
<dbReference type="GO" id="GO:0005886">
    <property type="term" value="C:plasma membrane"/>
    <property type="evidence" value="ECO:0007669"/>
    <property type="project" value="UniProtKB-SubCell"/>
</dbReference>
<dbReference type="RefSeq" id="WP_195912236.1">
    <property type="nucleotide sequence ID" value="NZ_CBTK010000298.1"/>
</dbReference>
<dbReference type="Pfam" id="PF13231">
    <property type="entry name" value="PMT_2"/>
    <property type="match status" value="1"/>
</dbReference>
<keyword evidence="12" id="KW-1185">Reference proteome</keyword>
<evidence type="ECO:0000256" key="1">
    <source>
        <dbReference type="ARBA" id="ARBA00004651"/>
    </source>
</evidence>
<dbReference type="Proteomes" id="UP000019184">
    <property type="component" value="Unassembled WGS sequence"/>
</dbReference>
<comment type="caution">
    <text evidence="11">The sequence shown here is derived from an EMBL/GenBank/DDBJ whole genome shotgun (WGS) entry which is preliminary data.</text>
</comment>
<evidence type="ECO:0000256" key="2">
    <source>
        <dbReference type="ARBA" id="ARBA00022475"/>
    </source>
</evidence>
<comment type="subcellular location">
    <subcellularLocation>
        <location evidence="1">Cell membrane</location>
        <topology evidence="1">Multi-pass membrane protein</topology>
    </subcellularLocation>
</comment>
<evidence type="ECO:0000256" key="6">
    <source>
        <dbReference type="ARBA" id="ARBA00022989"/>
    </source>
</evidence>
<feature type="transmembrane region" description="Helical" evidence="8">
    <location>
        <begin position="148"/>
        <end position="168"/>
    </location>
</feature>
<evidence type="ECO:0000313" key="11">
    <source>
        <dbReference type="EMBL" id="CDH47320.1"/>
    </source>
</evidence>
<feature type="domain" description="Glycosyltransferase RgtA/B/C/D-like" evidence="10">
    <location>
        <begin position="192"/>
        <end position="352"/>
    </location>
</feature>
<dbReference type="InterPro" id="IPR050297">
    <property type="entry name" value="LipidA_mod_glycosyltrf_83"/>
</dbReference>
<feature type="transmembrane region" description="Helical" evidence="8">
    <location>
        <begin position="21"/>
        <end position="40"/>
    </location>
</feature>
<dbReference type="PANTHER" id="PTHR33908">
    <property type="entry name" value="MANNOSYLTRANSFERASE YKCB-RELATED"/>
    <property type="match status" value="1"/>
</dbReference>
<protein>
    <recommendedName>
        <fullName evidence="13">Glycosyltransferase RgtA/B/C/D-like domain-containing protein</fullName>
    </recommendedName>
</protein>
<feature type="transmembrane region" description="Helical" evidence="8">
    <location>
        <begin position="380"/>
        <end position="402"/>
    </location>
</feature>